<dbReference type="SUPFAM" id="SSF81321">
    <property type="entry name" value="Family A G protein-coupled receptor-like"/>
    <property type="match status" value="1"/>
</dbReference>
<evidence type="ECO:0000256" key="7">
    <source>
        <dbReference type="ARBA" id="ARBA00023136"/>
    </source>
</evidence>
<dbReference type="PRINTS" id="PR01157">
    <property type="entry name" value="P2YPURNOCPTR"/>
</dbReference>
<dbReference type="InterPro" id="IPR000276">
    <property type="entry name" value="GPCR_Rhodpsn"/>
</dbReference>
<evidence type="ECO:0000256" key="5">
    <source>
        <dbReference type="ARBA" id="ARBA00023040"/>
    </source>
</evidence>
<keyword evidence="2 12" id="KW-0812">Transmembrane</keyword>
<dbReference type="GO" id="GO:0002250">
    <property type="term" value="P:adaptive immune response"/>
    <property type="evidence" value="ECO:0007669"/>
    <property type="project" value="UniProtKB-KW"/>
</dbReference>
<dbReference type="PANTHER" id="PTHR24244:SF0">
    <property type="entry name" value="G-PROTEIN COUPLED RECEPTORS FAMILY 1 PROFILE DOMAIN-CONTAINING PROTEIN"/>
    <property type="match status" value="1"/>
</dbReference>
<feature type="region of interest" description="Disordered" evidence="11">
    <location>
        <begin position="320"/>
        <end position="339"/>
    </location>
</feature>
<evidence type="ECO:0000256" key="1">
    <source>
        <dbReference type="ARBA" id="ARBA00004141"/>
    </source>
</evidence>
<dbReference type="Proteomes" id="UP000694523">
    <property type="component" value="Unplaced"/>
</dbReference>
<dbReference type="PANTHER" id="PTHR24244">
    <property type="entry name" value="NEUROPEPTIDE S RECEPTOR"/>
    <property type="match status" value="1"/>
</dbReference>
<dbReference type="InterPro" id="IPR017452">
    <property type="entry name" value="GPCR_Rhodpsn_7TM"/>
</dbReference>
<reference evidence="14" key="1">
    <citation type="submission" date="2025-08" db="UniProtKB">
        <authorList>
            <consortium name="Ensembl"/>
        </authorList>
    </citation>
    <scope>IDENTIFICATION</scope>
</reference>
<dbReference type="FunFam" id="1.20.1070.10:FF:000017">
    <property type="entry name" value="lysophosphatidic acid receptor 4"/>
    <property type="match status" value="1"/>
</dbReference>
<accession>A0A8C6UXL1</accession>
<feature type="transmembrane region" description="Helical" evidence="12">
    <location>
        <begin position="187"/>
        <end position="210"/>
    </location>
</feature>
<dbReference type="AlphaFoldDB" id="A0A8C6UXL1"/>
<dbReference type="Ensembl" id="ENSNMLT00000045296.1">
    <property type="protein sequence ID" value="ENSNMLP00000040734.1"/>
    <property type="gene ID" value="ENSNMLG00000024992.1"/>
</dbReference>
<proteinExistence type="predicted"/>
<evidence type="ECO:0000259" key="13">
    <source>
        <dbReference type="PROSITE" id="PS50262"/>
    </source>
</evidence>
<keyword evidence="10" id="KW-0807">Transducer</keyword>
<evidence type="ECO:0000256" key="11">
    <source>
        <dbReference type="SAM" id="MobiDB-lite"/>
    </source>
</evidence>
<protein>
    <submittedName>
        <fullName evidence="14">Si:dkey-78k11.9</fullName>
    </submittedName>
</protein>
<name>A0A8C6UXL1_9GOBI</name>
<sequence>VVMRSSPHVHCELSLSFDFADRFLPPVYILVFVIGLTANGLGLKSLLQNWKKLKILNIFLLNLGLADILYLLTLPFQVVYYFKKRKWIFGDVFCKITRFCFHINLYGSIGFLTCISVFRYLSIVHPMRVRGRLTSTHSVVISLVVWLLVCAQSVPDMFFTKTYRNKARKCFDTTSRDFVEDYLKYSLGWTITGFCLPFLVTVGCYAHVIVTLCRSSSSSTDRLLKQRSYKLLLVLVLLFSVCYIPYHVLRILNMWSWVLRNRGQCYGWFNTVYVSQQVSRGLVSLNSALNPLVYLYVSEGLSSQIRTLFSRTRRVLHSHRMSSLSGHAPATPPNATDQL</sequence>
<feature type="transmembrane region" description="Helical" evidence="12">
    <location>
        <begin position="55"/>
        <end position="81"/>
    </location>
</feature>
<evidence type="ECO:0000256" key="3">
    <source>
        <dbReference type="ARBA" id="ARBA00022859"/>
    </source>
</evidence>
<feature type="transmembrane region" description="Helical" evidence="12">
    <location>
        <begin position="231"/>
        <end position="249"/>
    </location>
</feature>
<dbReference type="Pfam" id="PF00001">
    <property type="entry name" value="7tm_1"/>
    <property type="match status" value="1"/>
</dbReference>
<dbReference type="GO" id="GO:0008188">
    <property type="term" value="F:neuropeptide receptor activity"/>
    <property type="evidence" value="ECO:0007669"/>
    <property type="project" value="InterPro"/>
</dbReference>
<evidence type="ECO:0000256" key="4">
    <source>
        <dbReference type="ARBA" id="ARBA00022989"/>
    </source>
</evidence>
<comment type="subcellular location">
    <subcellularLocation>
        <location evidence="1">Membrane</location>
        <topology evidence="1">Multi-pass membrane protein</topology>
    </subcellularLocation>
</comment>
<keyword evidence="4 12" id="KW-1133">Transmembrane helix</keyword>
<feature type="transmembrane region" description="Helical" evidence="12">
    <location>
        <begin position="133"/>
        <end position="154"/>
    </location>
</feature>
<evidence type="ECO:0000313" key="15">
    <source>
        <dbReference type="Proteomes" id="UP000694523"/>
    </source>
</evidence>
<keyword evidence="7 12" id="KW-0472">Membrane</keyword>
<evidence type="ECO:0000256" key="8">
    <source>
        <dbReference type="ARBA" id="ARBA00023157"/>
    </source>
</evidence>
<dbReference type="InterPro" id="IPR027294">
    <property type="entry name" value="NPS_rcpt"/>
</dbReference>
<keyword evidence="8" id="KW-1015">Disulfide bond</keyword>
<keyword evidence="5" id="KW-0297">G-protein coupled receptor</keyword>
<feature type="transmembrane region" description="Helical" evidence="12">
    <location>
        <begin position="23"/>
        <end position="43"/>
    </location>
</feature>
<dbReference type="PRINTS" id="PR00237">
    <property type="entry name" value="GPCRRHODOPSN"/>
</dbReference>
<reference evidence="14" key="2">
    <citation type="submission" date="2025-09" db="UniProtKB">
        <authorList>
            <consortium name="Ensembl"/>
        </authorList>
    </citation>
    <scope>IDENTIFICATION</scope>
</reference>
<feature type="transmembrane region" description="Helical" evidence="12">
    <location>
        <begin position="101"/>
        <end position="121"/>
    </location>
</feature>
<dbReference type="GO" id="GO:0016020">
    <property type="term" value="C:membrane"/>
    <property type="evidence" value="ECO:0007669"/>
    <property type="project" value="UniProtKB-SubCell"/>
</dbReference>
<dbReference type="PROSITE" id="PS50262">
    <property type="entry name" value="G_PROTEIN_RECEP_F1_2"/>
    <property type="match status" value="1"/>
</dbReference>
<keyword evidence="6" id="KW-1064">Adaptive immunity</keyword>
<keyword evidence="9" id="KW-0675">Receptor</keyword>
<feature type="domain" description="G-protein coupled receptors family 1 profile" evidence="13">
    <location>
        <begin position="38"/>
        <end position="294"/>
    </location>
</feature>
<evidence type="ECO:0000313" key="14">
    <source>
        <dbReference type="Ensembl" id="ENSNMLP00000040734.1"/>
    </source>
</evidence>
<organism evidence="14 15">
    <name type="scientific">Neogobius melanostomus</name>
    <name type="common">round goby</name>
    <dbReference type="NCBI Taxonomy" id="47308"/>
    <lineage>
        <taxon>Eukaryota</taxon>
        <taxon>Metazoa</taxon>
        <taxon>Chordata</taxon>
        <taxon>Craniata</taxon>
        <taxon>Vertebrata</taxon>
        <taxon>Euteleostomi</taxon>
        <taxon>Actinopterygii</taxon>
        <taxon>Neopterygii</taxon>
        <taxon>Teleostei</taxon>
        <taxon>Neoteleostei</taxon>
        <taxon>Acanthomorphata</taxon>
        <taxon>Gobiaria</taxon>
        <taxon>Gobiiformes</taxon>
        <taxon>Gobioidei</taxon>
        <taxon>Gobiidae</taxon>
        <taxon>Benthophilinae</taxon>
        <taxon>Neogobiini</taxon>
        <taxon>Neogobius</taxon>
    </lineage>
</organism>
<evidence type="ECO:0000256" key="9">
    <source>
        <dbReference type="ARBA" id="ARBA00023170"/>
    </source>
</evidence>
<evidence type="ECO:0000256" key="10">
    <source>
        <dbReference type="ARBA" id="ARBA00023224"/>
    </source>
</evidence>
<evidence type="ECO:0000256" key="12">
    <source>
        <dbReference type="SAM" id="Phobius"/>
    </source>
</evidence>
<evidence type="ECO:0000256" key="2">
    <source>
        <dbReference type="ARBA" id="ARBA00022692"/>
    </source>
</evidence>
<dbReference type="Gene3D" id="1.20.1070.10">
    <property type="entry name" value="Rhodopsin 7-helix transmembrane proteins"/>
    <property type="match status" value="1"/>
</dbReference>
<evidence type="ECO:0000256" key="6">
    <source>
        <dbReference type="ARBA" id="ARBA00023130"/>
    </source>
</evidence>
<keyword evidence="3" id="KW-0391">Immunity</keyword>
<keyword evidence="15" id="KW-1185">Reference proteome</keyword>